<feature type="transmembrane region" description="Helical" evidence="1">
    <location>
        <begin position="20"/>
        <end position="41"/>
    </location>
</feature>
<accession>A0A423PDE6</accession>
<keyword evidence="1" id="KW-0812">Transmembrane</keyword>
<dbReference type="Proteomes" id="UP000285123">
    <property type="component" value="Unassembled WGS sequence"/>
</dbReference>
<reference evidence="2 3" key="1">
    <citation type="submission" date="2013-10" db="EMBL/GenBank/DDBJ databases">
        <title>Salinisphaera halophila YIM 95161 Genome Sequencing.</title>
        <authorList>
            <person name="Lai Q."/>
            <person name="Li C."/>
            <person name="Shao Z."/>
        </authorList>
    </citation>
    <scope>NUCLEOTIDE SEQUENCE [LARGE SCALE GENOMIC DNA]</scope>
    <source>
        <strain evidence="2 3">YIM 95161</strain>
    </source>
</reference>
<organism evidence="2 3">
    <name type="scientific">Salinisphaera orenii YIM 95161</name>
    <dbReference type="NCBI Taxonomy" id="1051139"/>
    <lineage>
        <taxon>Bacteria</taxon>
        <taxon>Pseudomonadati</taxon>
        <taxon>Pseudomonadota</taxon>
        <taxon>Gammaproteobacteria</taxon>
        <taxon>Salinisphaerales</taxon>
        <taxon>Salinisphaeraceae</taxon>
        <taxon>Salinisphaera</taxon>
    </lineage>
</organism>
<evidence type="ECO:0000313" key="2">
    <source>
        <dbReference type="EMBL" id="ROO22379.1"/>
    </source>
</evidence>
<gene>
    <name evidence="2" type="ORF">SAHL_17480</name>
</gene>
<dbReference type="EMBL" id="AYKF01000152">
    <property type="protein sequence ID" value="ROO22379.1"/>
    <property type="molecule type" value="Genomic_DNA"/>
</dbReference>
<dbReference type="AlphaFoldDB" id="A0A423PDE6"/>
<keyword evidence="1" id="KW-1133">Transmembrane helix</keyword>
<name>A0A423PDE6_9GAMM</name>
<proteinExistence type="predicted"/>
<comment type="caution">
    <text evidence="2">The sequence shown here is derived from an EMBL/GenBank/DDBJ whole genome shotgun (WGS) entry which is preliminary data.</text>
</comment>
<evidence type="ECO:0000313" key="3">
    <source>
        <dbReference type="Proteomes" id="UP000285123"/>
    </source>
</evidence>
<keyword evidence="1" id="KW-0472">Membrane</keyword>
<protein>
    <submittedName>
        <fullName evidence="2">Uncharacterized protein</fullName>
    </submittedName>
</protein>
<sequence>MRIVDTARLYNTVTVLTLSGAVVVYYVCLLGLFILAVSIIVPSSLLEARLGHPIGLSNYIVRGPGQVQIIGQKCLMDPDKSRGA</sequence>
<evidence type="ECO:0000256" key="1">
    <source>
        <dbReference type="SAM" id="Phobius"/>
    </source>
</evidence>